<feature type="domain" description="Polysaccharide pyruvyl transferase" evidence="1">
    <location>
        <begin position="60"/>
        <end position="281"/>
    </location>
</feature>
<dbReference type="PATRIC" id="fig|1461581.3.peg.2268"/>
<dbReference type="GO" id="GO:0016740">
    <property type="term" value="F:transferase activity"/>
    <property type="evidence" value="ECO:0007669"/>
    <property type="project" value="UniProtKB-KW"/>
</dbReference>
<accession>A0A078MET9</accession>
<organism evidence="2">
    <name type="scientific">Pseudomonas saudimassiliensis</name>
    <dbReference type="NCBI Taxonomy" id="1461581"/>
    <lineage>
        <taxon>Bacteria</taxon>
        <taxon>Pseudomonadati</taxon>
        <taxon>Pseudomonadota</taxon>
        <taxon>Gammaproteobacteria</taxon>
        <taxon>Pseudomonadales</taxon>
        <taxon>Pseudomonadaceae</taxon>
        <taxon>Pseudomonas</taxon>
    </lineage>
</organism>
<evidence type="ECO:0000259" key="1">
    <source>
        <dbReference type="Pfam" id="PF04230"/>
    </source>
</evidence>
<gene>
    <name evidence="2" type="ORF">BN1049_02300</name>
</gene>
<dbReference type="EMBL" id="LM997413">
    <property type="protein sequence ID" value="CEA05843.1"/>
    <property type="molecule type" value="Genomic_DNA"/>
</dbReference>
<dbReference type="AlphaFoldDB" id="A0A078MET9"/>
<dbReference type="Pfam" id="PF04230">
    <property type="entry name" value="PS_pyruv_trans"/>
    <property type="match status" value="1"/>
</dbReference>
<proteinExistence type="predicted"/>
<dbReference type="InterPro" id="IPR007345">
    <property type="entry name" value="Polysacch_pyruvyl_Trfase"/>
</dbReference>
<reference evidence="2" key="1">
    <citation type="submission" date="2014-07" db="EMBL/GenBank/DDBJ databases">
        <authorList>
            <person name="Urmite Genomes Urmite Genomes"/>
        </authorList>
    </citation>
    <scope>NUCLEOTIDE SEQUENCE</scope>
    <source>
        <strain evidence="2">12M76_air</strain>
    </source>
</reference>
<dbReference type="EMBL" id="LK391969">
    <property type="protein sequence ID" value="CEF27352.1"/>
    <property type="molecule type" value="Genomic_DNA"/>
</dbReference>
<evidence type="ECO:0000313" key="2">
    <source>
        <dbReference type="EMBL" id="CEA05843.1"/>
    </source>
</evidence>
<sequence length="354" mass="40095">MRTIVFNDTSIDDHHGCQLVMNQISTLATSVGMDIVVSCPLGYEWESDEWLKAEVRKAELCIVNGEGTMHDDAPNAMRLGHLAQFCAAENIPCVLINSVWQQNVELNELAPFFTAIYVRDPLSQAELARIGVSAQVVPDLTLSLECDQETLPRKGLIINGSVIPHVLVDAWKEKNRANRDAVSYMSIRTLPPYPTKRSREHFAGLYSRKRRKMLRHIVASYFRPYSKMVTGKGLSRLRWRHAVLSTEKFLQRIKGSEGVITGRFHMVTLCIVTRTPFYALRSNTFKIEGLLQEVGLTDRICSSYAEGISRKDKIQFSDAELATISSYVGDARRKSRSMFQEIHDAVSRRQAESR</sequence>
<name>A0A078MET9_9PSED</name>
<protein>
    <submittedName>
        <fullName evidence="2">Polysaccharide pyruvyl transferase</fullName>
    </submittedName>
</protein>
<keyword evidence="2" id="KW-0808">Transferase</keyword>